<evidence type="ECO:0000313" key="2">
    <source>
        <dbReference type="EMBL" id="CCC82230.1"/>
    </source>
</evidence>
<dbReference type="Proteomes" id="UP000002654">
    <property type="component" value="Chromosome"/>
</dbReference>
<keyword evidence="3" id="KW-1185">Reference proteome</keyword>
<organism evidence="2 3">
    <name type="scientific">Thermoproteus tenax (strain ATCC 35583 / DSM 2078 / JCM 9277 / NBRC 100435 / Kra 1)</name>
    <dbReference type="NCBI Taxonomy" id="768679"/>
    <lineage>
        <taxon>Archaea</taxon>
        <taxon>Thermoproteota</taxon>
        <taxon>Thermoprotei</taxon>
        <taxon>Thermoproteales</taxon>
        <taxon>Thermoproteaceae</taxon>
        <taxon>Thermoproteus</taxon>
    </lineage>
</organism>
<dbReference type="AlphaFoldDB" id="G4RKY5"/>
<feature type="transmembrane region" description="Helical" evidence="1">
    <location>
        <begin position="338"/>
        <end position="357"/>
    </location>
</feature>
<dbReference type="eggNOG" id="arCOG07345">
    <property type="taxonomic scope" value="Archaea"/>
</dbReference>
<name>G4RKY5_THETK</name>
<dbReference type="PATRIC" id="fig|768679.9.peg.1627"/>
<dbReference type="GeneID" id="11262486"/>
<feature type="transmembrane region" description="Helical" evidence="1">
    <location>
        <begin position="47"/>
        <end position="66"/>
    </location>
</feature>
<dbReference type="GO" id="GO:0006508">
    <property type="term" value="P:proteolysis"/>
    <property type="evidence" value="ECO:0007669"/>
    <property type="project" value="UniProtKB-KW"/>
</dbReference>
<sequence length="383" mass="43199">MQISIVRLSLVLSSALVPSGLLILYLLETLGRLISPMLGGPYASLELYLLLLSSGASLFLFAVYLVEETVGRLIGLEREFKIVRVRSPHDKPRGFTVGGLYRSISVVIADDAEVERFIALHEEAHARFRHPAKVWTIGSMLFGEVSALSSMYILMGPQTPQYIYIFSSSLIISTLYLLIVIIRILEIQADVYVYRSVGPRSYDLYIKFVKERYGRRYQPLTSRITHTSGDIALLAGDHMAPHAPWEFPLLFSLLGATEMVPVIANYSKEYQSIILFNFLLVIIIYIVISLLSIINEKIILFATRSRITSRSASNLAKFFTGLSISSALPLAYGAFEGIISVLIGSLIYYKFISIFLNNRKNIKLFIIYLEVIIVVLMFQLFRQ</sequence>
<keyword evidence="1" id="KW-0812">Transmembrane</keyword>
<dbReference type="OrthoDB" id="28589at2157"/>
<feature type="transmembrane region" description="Helical" evidence="1">
    <location>
        <begin position="364"/>
        <end position="381"/>
    </location>
</feature>
<feature type="transmembrane region" description="Helical" evidence="1">
    <location>
        <begin position="134"/>
        <end position="155"/>
    </location>
</feature>
<keyword evidence="1" id="KW-0472">Membrane</keyword>
<dbReference type="PaxDb" id="768679-TTX_1605"/>
<feature type="transmembrane region" description="Helical" evidence="1">
    <location>
        <begin position="273"/>
        <end position="294"/>
    </location>
</feature>
<proteinExistence type="predicted"/>
<accession>G4RKY5</accession>
<dbReference type="RefSeq" id="WP_014127484.1">
    <property type="nucleotide sequence ID" value="NC_016070.1"/>
</dbReference>
<keyword evidence="2" id="KW-0645">Protease</keyword>
<keyword evidence="2" id="KW-0378">Hydrolase</keyword>
<keyword evidence="1" id="KW-1133">Transmembrane helix</keyword>
<protein>
    <submittedName>
        <fullName evidence="2">Membrane-associated Zn-dependent protease</fullName>
    </submittedName>
</protein>
<dbReference type="EMBL" id="FN869859">
    <property type="protein sequence ID" value="CCC82230.1"/>
    <property type="molecule type" value="Genomic_DNA"/>
</dbReference>
<gene>
    <name evidence="2" type="ordered locus">TTX_1605</name>
</gene>
<reference evidence="2 3" key="1">
    <citation type="journal article" date="2011" name="PLoS ONE">
        <title>The complete genome sequence of Thermoproteus tenax: a physiologically versatile member of the Crenarchaeota.</title>
        <authorList>
            <person name="Siebers B."/>
            <person name="Zaparty M."/>
            <person name="Raddatz G."/>
            <person name="Tjaden B."/>
            <person name="Albers S.V."/>
            <person name="Bell S.D."/>
            <person name="Blombach F."/>
            <person name="Kletzin A."/>
            <person name="Kyrpides N."/>
            <person name="Lanz C."/>
            <person name="Plagens A."/>
            <person name="Rampp M."/>
            <person name="Rosinus A."/>
            <person name="von Jan M."/>
            <person name="Makarova K.S."/>
            <person name="Klenk H.P."/>
            <person name="Schuster S.C."/>
            <person name="Hensel R."/>
        </authorList>
    </citation>
    <scope>NUCLEOTIDE SEQUENCE [LARGE SCALE GENOMIC DNA]</scope>
    <source>
        <strain evidence="3">ATCC 35583 / DSM 2078 / JCM 9277 / NBRC 100435 / Kra 1</strain>
    </source>
</reference>
<evidence type="ECO:0000313" key="3">
    <source>
        <dbReference type="Proteomes" id="UP000002654"/>
    </source>
</evidence>
<dbReference type="KEGG" id="ttn:TTX_1605"/>
<feature type="transmembrane region" description="Helical" evidence="1">
    <location>
        <begin position="161"/>
        <end position="185"/>
    </location>
</feature>
<dbReference type="HOGENOM" id="CLU_712942_0_0_2"/>
<dbReference type="GO" id="GO:0008233">
    <property type="term" value="F:peptidase activity"/>
    <property type="evidence" value="ECO:0007669"/>
    <property type="project" value="UniProtKB-KW"/>
</dbReference>
<evidence type="ECO:0000256" key="1">
    <source>
        <dbReference type="SAM" id="Phobius"/>
    </source>
</evidence>
<feature type="transmembrane region" description="Helical" evidence="1">
    <location>
        <begin position="7"/>
        <end position="27"/>
    </location>
</feature>